<dbReference type="AlphaFoldDB" id="A0AAD6ZM58"/>
<feature type="domain" description="DUF6589" evidence="1">
    <location>
        <begin position="297"/>
        <end position="691"/>
    </location>
</feature>
<accession>A0AAD6ZM58</accession>
<organism evidence="2 3">
    <name type="scientific">Mycena albidolilacea</name>
    <dbReference type="NCBI Taxonomy" id="1033008"/>
    <lineage>
        <taxon>Eukaryota</taxon>
        <taxon>Fungi</taxon>
        <taxon>Dikarya</taxon>
        <taxon>Basidiomycota</taxon>
        <taxon>Agaricomycotina</taxon>
        <taxon>Agaricomycetes</taxon>
        <taxon>Agaricomycetidae</taxon>
        <taxon>Agaricales</taxon>
        <taxon>Marasmiineae</taxon>
        <taxon>Mycenaceae</taxon>
        <taxon>Mycena</taxon>
    </lineage>
</organism>
<dbReference type="InterPro" id="IPR046496">
    <property type="entry name" value="DUF6589"/>
</dbReference>
<gene>
    <name evidence="2" type="ORF">DFH08DRAFT_916648</name>
</gene>
<dbReference type="Proteomes" id="UP001218218">
    <property type="component" value="Unassembled WGS sequence"/>
</dbReference>
<dbReference type="Pfam" id="PF20231">
    <property type="entry name" value="DUF6589"/>
    <property type="match status" value="1"/>
</dbReference>
<evidence type="ECO:0000313" key="3">
    <source>
        <dbReference type="Proteomes" id="UP001218218"/>
    </source>
</evidence>
<name>A0AAD6ZM58_9AGAR</name>
<proteinExistence type="predicted"/>
<protein>
    <recommendedName>
        <fullName evidence="1">DUF6589 domain-containing protein</fullName>
    </recommendedName>
</protein>
<comment type="caution">
    <text evidence="2">The sequence shown here is derived from an EMBL/GenBank/DDBJ whole genome shotgun (WGS) entry which is preliminary data.</text>
</comment>
<evidence type="ECO:0000313" key="2">
    <source>
        <dbReference type="EMBL" id="KAJ7328896.1"/>
    </source>
</evidence>
<keyword evidence="3" id="KW-1185">Reference proteome</keyword>
<reference evidence="2" key="1">
    <citation type="submission" date="2023-03" db="EMBL/GenBank/DDBJ databases">
        <title>Massive genome expansion in bonnet fungi (Mycena s.s.) driven by repeated elements and novel gene families across ecological guilds.</title>
        <authorList>
            <consortium name="Lawrence Berkeley National Laboratory"/>
            <person name="Harder C.B."/>
            <person name="Miyauchi S."/>
            <person name="Viragh M."/>
            <person name="Kuo A."/>
            <person name="Thoen E."/>
            <person name="Andreopoulos B."/>
            <person name="Lu D."/>
            <person name="Skrede I."/>
            <person name="Drula E."/>
            <person name="Henrissat B."/>
            <person name="Morin E."/>
            <person name="Kohler A."/>
            <person name="Barry K."/>
            <person name="LaButti K."/>
            <person name="Morin E."/>
            <person name="Salamov A."/>
            <person name="Lipzen A."/>
            <person name="Mereny Z."/>
            <person name="Hegedus B."/>
            <person name="Baldrian P."/>
            <person name="Stursova M."/>
            <person name="Weitz H."/>
            <person name="Taylor A."/>
            <person name="Grigoriev I.V."/>
            <person name="Nagy L.G."/>
            <person name="Martin F."/>
            <person name="Kauserud H."/>
        </authorList>
    </citation>
    <scope>NUCLEOTIDE SEQUENCE</scope>
    <source>
        <strain evidence="2">CBHHK002</strain>
    </source>
</reference>
<sequence>MRQRRVAQPVTEATQAEAQRVWQEQHQAEAAARTEFTAAREREAEAERHATSKICVGHVLQAVKAAGYGSLYGFLDDLVTTKDQNHSSQVSQMLISHGDELLDSIRSRQPEVVSQWIGKVAGNILVEEGAKLAQHLRPPHGQSVTTTIENFALSKILADAEFIAPTVLAMVLCILAQTTNEKASEYQTTMGIYLLACGASRSQFDVLNHAGICLLYRSVLRKIKALGEERLEELRYIVKRHMFMIIWDSLNFAFRVGQQRLGSNDHFDNGTTATVVVLWGFSPGDLPSMLPVLEFSSQIDLLPTLEDVQNLEALQRYHIEEILLDAYPVLRTRFRDSISGPPSILSIPVHTTSQDLAPAMPIDESSLGGTIDVFSTIFRNTLKLTGQDIERHGVVICAGDQLSASLFDKATASRRDDVDLLDNLSRYGKEQLGIFHAKVAGTRMTVNEHWGTANSKALWSLWKINSMLGRKPMTAGWKAKKLPPFRPSYELMIDLAPPANILDGCRLFCAKGTVEKWIESVKDWDSVRFVAAKVHKELCSARNIPKLRRQPAGKRDPIYENIKLFNRDTLTLLVLRAAFKRGDIGAVLCVISHWMVMFRGTGRMPKYADAVFRVITELKSMHPKLREAYLMNWLANLTGKLLGFKEMDLLQEHQNFWLKIIYNAKGSNRTWAWLGMISVSIFALRDVIRRIPFNGKSHTNPSTATDVQRIRDHLETNKIQTFWPERENNDCAVPVRDLMEARAAYANTARAFKTFVQTPERRTAASAESDGAEEEGANYGEDLELDLGDLALDSEEFPAGIDPTDFVAMAREALAAMDDLELDENVM</sequence>
<evidence type="ECO:0000259" key="1">
    <source>
        <dbReference type="Pfam" id="PF20231"/>
    </source>
</evidence>
<dbReference type="EMBL" id="JARIHO010000038">
    <property type="protein sequence ID" value="KAJ7328896.1"/>
    <property type="molecule type" value="Genomic_DNA"/>
</dbReference>